<evidence type="ECO:0000313" key="4">
    <source>
        <dbReference type="Proteomes" id="UP000002030"/>
    </source>
</evidence>
<proteinExistence type="predicted"/>
<dbReference type="SUPFAM" id="SSF50104">
    <property type="entry name" value="Translation proteins SH3-like domain"/>
    <property type="match status" value="1"/>
</dbReference>
<evidence type="ECO:0008006" key="5">
    <source>
        <dbReference type="Google" id="ProtNLM"/>
    </source>
</evidence>
<dbReference type="AlphaFoldDB" id="D1B5V2"/>
<dbReference type="Proteomes" id="UP000002030">
    <property type="component" value="Chromosome"/>
</dbReference>
<keyword evidence="1" id="KW-0689">Ribosomal protein</keyword>
<gene>
    <name evidence="3" type="ordered locus">Taci_1161</name>
</gene>
<name>D1B5V2_THEAS</name>
<evidence type="ECO:0000313" key="3">
    <source>
        <dbReference type="EMBL" id="ACZ19393.1"/>
    </source>
</evidence>
<sequence>MGGLGEDVFVPGRLVWVKRGACAGRWCVVLGRDLDGRVLVADGDCRSVLRPKRKNPKHLQPSSVVIEEVARLVSGGGSLNDGRIVSLISTRVGTLGV</sequence>
<dbReference type="Gene3D" id="2.30.30.30">
    <property type="match status" value="1"/>
</dbReference>
<dbReference type="HOGENOM" id="CLU_168121_1_2_0"/>
<dbReference type="EnsemblBacteria" id="ACZ19393">
    <property type="protein sequence ID" value="ACZ19393"/>
    <property type="gene ID" value="Taci_1161"/>
</dbReference>
<accession>D1B5V2</accession>
<dbReference type="eggNOG" id="COG2163">
    <property type="taxonomic scope" value="Bacteria"/>
</dbReference>
<organism evidence="3 4">
    <name type="scientific">Thermanaerovibrio acidaminovorans (strain ATCC 49978 / DSM 6589 / Su883)</name>
    <name type="common">Selenomonas acidaminovorans</name>
    <dbReference type="NCBI Taxonomy" id="525903"/>
    <lineage>
        <taxon>Bacteria</taxon>
        <taxon>Thermotogati</taxon>
        <taxon>Synergistota</taxon>
        <taxon>Synergistia</taxon>
        <taxon>Synergistales</taxon>
        <taxon>Synergistaceae</taxon>
        <taxon>Thermanaerovibrio</taxon>
    </lineage>
</organism>
<dbReference type="InterPro" id="IPR014722">
    <property type="entry name" value="Rib_uL2_dom2"/>
</dbReference>
<evidence type="ECO:0000256" key="2">
    <source>
        <dbReference type="ARBA" id="ARBA00023274"/>
    </source>
</evidence>
<reference evidence="3 4" key="1">
    <citation type="journal article" date="2009" name="Stand. Genomic Sci.">
        <title>Complete genome sequence of Thermanaerovibrio acidaminovorans type strain (Su883).</title>
        <authorList>
            <person name="Chovatia M."/>
            <person name="Sikorski J."/>
            <person name="Schroder M."/>
            <person name="Lapidus A."/>
            <person name="Nolan M."/>
            <person name="Tice H."/>
            <person name="Glavina Del Rio T."/>
            <person name="Copeland A."/>
            <person name="Cheng J.F."/>
            <person name="Lucas S."/>
            <person name="Chen F."/>
            <person name="Bruce D."/>
            <person name="Goodwin L."/>
            <person name="Pitluck S."/>
            <person name="Ivanova N."/>
            <person name="Mavromatis K."/>
            <person name="Ovchinnikova G."/>
            <person name="Pati A."/>
            <person name="Chen A."/>
            <person name="Palaniappan K."/>
            <person name="Land M."/>
            <person name="Hauser L."/>
            <person name="Chang Y.J."/>
            <person name="Jeffries C.D."/>
            <person name="Chain P."/>
            <person name="Saunders E."/>
            <person name="Detter J.C."/>
            <person name="Brettin T."/>
            <person name="Rohde M."/>
            <person name="Goker M."/>
            <person name="Spring S."/>
            <person name="Bristow J."/>
            <person name="Markowitz V."/>
            <person name="Hugenholtz P."/>
            <person name="Kyrpides N.C."/>
            <person name="Klenk H.P."/>
            <person name="Eisen J.A."/>
        </authorList>
    </citation>
    <scope>NUCLEOTIDE SEQUENCE [LARGE SCALE GENOMIC DNA]</scope>
    <source>
        <strain evidence="4">ATCC 49978 / DSM 6589 / Su883</strain>
    </source>
</reference>
<dbReference type="CDD" id="cd06088">
    <property type="entry name" value="KOW_RPL14"/>
    <property type="match status" value="1"/>
</dbReference>
<dbReference type="InterPro" id="IPR041985">
    <property type="entry name" value="Ribosomal_eL14_KOW"/>
</dbReference>
<dbReference type="GO" id="GO:0005840">
    <property type="term" value="C:ribosome"/>
    <property type="evidence" value="ECO:0007669"/>
    <property type="project" value="UniProtKB-KW"/>
</dbReference>
<dbReference type="RefSeq" id="WP_012869906.1">
    <property type="nucleotide sequence ID" value="NC_013522.1"/>
</dbReference>
<protein>
    <recommendedName>
        <fullName evidence="5">RNA-binding protein</fullName>
    </recommendedName>
</protein>
<dbReference type="KEGG" id="tai:Taci_1161"/>
<dbReference type="OrthoDB" id="5244at2"/>
<dbReference type="GO" id="GO:1990904">
    <property type="term" value="C:ribonucleoprotein complex"/>
    <property type="evidence" value="ECO:0007669"/>
    <property type="project" value="UniProtKB-KW"/>
</dbReference>
<keyword evidence="4" id="KW-1185">Reference proteome</keyword>
<evidence type="ECO:0000256" key="1">
    <source>
        <dbReference type="ARBA" id="ARBA00022980"/>
    </source>
</evidence>
<dbReference type="EMBL" id="CP001818">
    <property type="protein sequence ID" value="ACZ19393.1"/>
    <property type="molecule type" value="Genomic_DNA"/>
</dbReference>
<keyword evidence="2" id="KW-0687">Ribonucleoprotein</keyword>
<dbReference type="STRING" id="525903.Taci_1161"/>
<dbReference type="InterPro" id="IPR008991">
    <property type="entry name" value="Translation_prot_SH3-like_sf"/>
</dbReference>